<protein>
    <submittedName>
        <fullName evidence="1">Uncharacterized protein</fullName>
    </submittedName>
</protein>
<evidence type="ECO:0000313" key="1">
    <source>
        <dbReference type="EMBL" id="CAG9532861.1"/>
    </source>
</evidence>
<gene>
    <name evidence="1" type="ORF">CJOHNSTONI_LOCUS3136</name>
</gene>
<reference evidence="1" key="1">
    <citation type="submission" date="2021-09" db="EMBL/GenBank/DDBJ databases">
        <authorList>
            <consortium name="Pathogen Informatics"/>
        </authorList>
    </citation>
    <scope>NUCLEOTIDE SEQUENCE</scope>
</reference>
<dbReference type="Proteomes" id="UP000746747">
    <property type="component" value="Unassembled WGS sequence"/>
</dbReference>
<keyword evidence="2" id="KW-1185">Reference proteome</keyword>
<proteinExistence type="predicted"/>
<organism evidence="1 2">
    <name type="scientific">Cercopithifilaria johnstoni</name>
    <dbReference type="NCBI Taxonomy" id="2874296"/>
    <lineage>
        <taxon>Eukaryota</taxon>
        <taxon>Metazoa</taxon>
        <taxon>Ecdysozoa</taxon>
        <taxon>Nematoda</taxon>
        <taxon>Chromadorea</taxon>
        <taxon>Rhabditida</taxon>
        <taxon>Spirurina</taxon>
        <taxon>Spiruromorpha</taxon>
        <taxon>Filarioidea</taxon>
        <taxon>Onchocercidae</taxon>
        <taxon>Cercopithifilaria</taxon>
    </lineage>
</organism>
<accession>A0A8J2LT56</accession>
<sequence>MKDKIGMTDMLHEKVRQMDAEVEKMSKVLQAKEAVLEDVLCAINQLPKHPVNTILIRNILKSEVKQLESCTLSDFKCYIIWSALLLENICIAIKVENDTQYTILPACAALCNCDLSDTTTVIFDDLLTNQYIPPQSKRTLLVSFRKGLLLSKQVILALDCDFVIVSNSCSDLAISSFLPSNIHSKQTRIMSILDLNEPLKKYSLSEIDDLSLKEGLKLYQCIYACHFSKLLNITSSYLRTVLRNIGKFREVDFGDWQLFIGETDTIWNDFIIYANSLLTEGVLSQCRLFSK</sequence>
<dbReference type="EMBL" id="CAKAEH010001085">
    <property type="protein sequence ID" value="CAG9532861.1"/>
    <property type="molecule type" value="Genomic_DNA"/>
</dbReference>
<evidence type="ECO:0000313" key="2">
    <source>
        <dbReference type="Proteomes" id="UP000746747"/>
    </source>
</evidence>
<comment type="caution">
    <text evidence="1">The sequence shown here is derived from an EMBL/GenBank/DDBJ whole genome shotgun (WGS) entry which is preliminary data.</text>
</comment>
<dbReference type="AlphaFoldDB" id="A0A8J2LT56"/>
<name>A0A8J2LT56_9BILA</name>
<dbReference type="OrthoDB" id="5805043at2759"/>